<feature type="transmembrane region" description="Helical" evidence="11">
    <location>
        <begin position="261"/>
        <end position="294"/>
    </location>
</feature>
<evidence type="ECO:0000256" key="6">
    <source>
        <dbReference type="ARBA" id="ARBA00022781"/>
    </source>
</evidence>
<feature type="transmembrane region" description="Helical" evidence="11">
    <location>
        <begin position="162"/>
        <end position="180"/>
    </location>
</feature>
<dbReference type="SUPFAM" id="SSF81336">
    <property type="entry name" value="F1F0 ATP synthase subunit A"/>
    <property type="match status" value="1"/>
</dbReference>
<feature type="transmembrane region" description="Helical" evidence="11">
    <location>
        <begin position="200"/>
        <end position="219"/>
    </location>
</feature>
<feature type="transmembrane region" description="Helical" evidence="11">
    <location>
        <begin position="231"/>
        <end position="255"/>
    </location>
</feature>
<dbReference type="PROSITE" id="PS00449">
    <property type="entry name" value="ATPASE_A"/>
    <property type="match status" value="1"/>
</dbReference>
<evidence type="ECO:0000256" key="5">
    <source>
        <dbReference type="ARBA" id="ARBA00022692"/>
    </source>
</evidence>
<keyword evidence="5 11" id="KW-0812">Transmembrane</keyword>
<dbReference type="GO" id="GO:0045259">
    <property type="term" value="C:proton-transporting ATP synthase complex"/>
    <property type="evidence" value="ECO:0007669"/>
    <property type="project" value="UniProtKB-KW"/>
</dbReference>
<dbReference type="InterPro" id="IPR000568">
    <property type="entry name" value="ATP_synth_F0_asu"/>
</dbReference>
<dbReference type="InterPro" id="IPR045083">
    <property type="entry name" value="ATP_synth_F0_asu_bact/mt"/>
</dbReference>
<accession>A0A382ERQ1</accession>
<keyword evidence="4" id="KW-0138">CF(0)</keyword>
<evidence type="ECO:0000256" key="8">
    <source>
        <dbReference type="ARBA" id="ARBA00023065"/>
    </source>
</evidence>
<dbReference type="PANTHER" id="PTHR11410">
    <property type="entry name" value="ATP SYNTHASE SUBUNIT A"/>
    <property type="match status" value="1"/>
</dbReference>
<dbReference type="PRINTS" id="PR00123">
    <property type="entry name" value="ATPASEA"/>
</dbReference>
<keyword evidence="3" id="KW-0813">Transport</keyword>
<keyword evidence="10" id="KW-0066">ATP synthesis</keyword>
<dbReference type="Gene3D" id="1.20.120.220">
    <property type="entry name" value="ATP synthase, F0 complex, subunit A"/>
    <property type="match status" value="1"/>
</dbReference>
<feature type="transmembrane region" description="Helical" evidence="11">
    <location>
        <begin position="131"/>
        <end position="150"/>
    </location>
</feature>
<evidence type="ECO:0000256" key="7">
    <source>
        <dbReference type="ARBA" id="ARBA00022989"/>
    </source>
</evidence>
<dbReference type="CDD" id="cd00310">
    <property type="entry name" value="ATP-synt_Fo_a_6"/>
    <property type="match status" value="1"/>
</dbReference>
<dbReference type="InterPro" id="IPR023011">
    <property type="entry name" value="ATP_synth_F0_asu_AS"/>
</dbReference>
<keyword evidence="7 11" id="KW-1133">Transmembrane helix</keyword>
<dbReference type="AlphaFoldDB" id="A0A382ERQ1"/>
<gene>
    <name evidence="12" type="ORF">METZ01_LOCUS205515</name>
</gene>
<keyword evidence="9 11" id="KW-0472">Membrane</keyword>
<evidence type="ECO:0000256" key="1">
    <source>
        <dbReference type="ARBA" id="ARBA00004141"/>
    </source>
</evidence>
<evidence type="ECO:0000256" key="4">
    <source>
        <dbReference type="ARBA" id="ARBA00022547"/>
    </source>
</evidence>
<evidence type="ECO:0008006" key="13">
    <source>
        <dbReference type="Google" id="ProtNLM"/>
    </source>
</evidence>
<evidence type="ECO:0000256" key="2">
    <source>
        <dbReference type="ARBA" id="ARBA00006810"/>
    </source>
</evidence>
<dbReference type="GO" id="GO:0046933">
    <property type="term" value="F:proton-transporting ATP synthase activity, rotational mechanism"/>
    <property type="evidence" value="ECO:0007669"/>
    <property type="project" value="TreeGrafter"/>
</dbReference>
<dbReference type="EMBL" id="UINC01045651">
    <property type="protein sequence ID" value="SVB52661.1"/>
    <property type="molecule type" value="Genomic_DNA"/>
</dbReference>
<evidence type="ECO:0000256" key="10">
    <source>
        <dbReference type="ARBA" id="ARBA00023310"/>
    </source>
</evidence>
<evidence type="ECO:0000256" key="9">
    <source>
        <dbReference type="ARBA" id="ARBA00023136"/>
    </source>
</evidence>
<keyword evidence="6" id="KW-0375">Hydrogen ion transport</keyword>
<dbReference type="HAMAP" id="MF_01393">
    <property type="entry name" value="ATP_synth_a_bact"/>
    <property type="match status" value="1"/>
</dbReference>
<feature type="transmembrane region" description="Helical" evidence="11">
    <location>
        <begin position="71"/>
        <end position="89"/>
    </location>
</feature>
<protein>
    <recommendedName>
        <fullName evidence="13">ATP synthase subunit a</fullName>
    </recommendedName>
</protein>
<proteinExistence type="inferred from homology"/>
<evidence type="ECO:0000256" key="3">
    <source>
        <dbReference type="ARBA" id="ARBA00022448"/>
    </source>
</evidence>
<evidence type="ECO:0000256" key="11">
    <source>
        <dbReference type="SAM" id="Phobius"/>
    </source>
</evidence>
<name>A0A382ERQ1_9ZZZZ</name>
<evidence type="ECO:0000313" key="12">
    <source>
        <dbReference type="EMBL" id="SVB52661.1"/>
    </source>
</evidence>
<comment type="subcellular location">
    <subcellularLocation>
        <location evidence="1">Membrane</location>
        <topology evidence="1">Multi-pass membrane protein</topology>
    </subcellularLocation>
</comment>
<comment type="similarity">
    <text evidence="2">Belongs to the ATPase A chain family.</text>
</comment>
<dbReference type="PANTHER" id="PTHR11410:SF0">
    <property type="entry name" value="ATP SYNTHASE SUBUNIT A"/>
    <property type="match status" value="1"/>
</dbReference>
<dbReference type="NCBIfam" id="TIGR01131">
    <property type="entry name" value="ATP_synt_6_or_A"/>
    <property type="match status" value="1"/>
</dbReference>
<reference evidence="12" key="1">
    <citation type="submission" date="2018-05" db="EMBL/GenBank/DDBJ databases">
        <authorList>
            <person name="Lanie J.A."/>
            <person name="Ng W.-L."/>
            <person name="Kazmierczak K.M."/>
            <person name="Andrzejewski T.M."/>
            <person name="Davidsen T.M."/>
            <person name="Wayne K.J."/>
            <person name="Tettelin H."/>
            <person name="Glass J.I."/>
            <person name="Rusch D."/>
            <person name="Podicherti R."/>
            <person name="Tsui H.-C.T."/>
            <person name="Winkler M.E."/>
        </authorList>
    </citation>
    <scope>NUCLEOTIDE SEQUENCE</scope>
</reference>
<keyword evidence="8" id="KW-0406">Ion transport</keyword>
<organism evidence="12">
    <name type="scientific">marine metagenome</name>
    <dbReference type="NCBI Taxonomy" id="408172"/>
    <lineage>
        <taxon>unclassified sequences</taxon>
        <taxon>metagenomes</taxon>
        <taxon>ecological metagenomes</taxon>
    </lineage>
</organism>
<dbReference type="Pfam" id="PF00119">
    <property type="entry name" value="ATP-synt_A"/>
    <property type="match status" value="1"/>
</dbReference>
<sequence length="298" mass="32171">MSLFQDHQDASHVSDAGHGLTMEELPSFNEHHIGDAKEIEFLGGHWSLESLSVAPIDLGGLLIDFSVTRHLLVMLIVGFFLVLTLVPIARKLRATSDSQRAPSGFANVVEAMVLYFRNEVVRRNIGHDGDAYTPLILTLFVFVLGMNLIGLTPLGITPTANVSITAALAIISFIAVEISGMRSLGFAGYTKTVFFLPPGVPTIMQPVILLIMIPVEAIGKLTKPFALAVRLAANMVAGHSMVLAIMGMILIYQSYLAGSFIVLAVGAIMILEVFVACLQAYIFAMLVSVFIGLIRHAH</sequence>
<dbReference type="InterPro" id="IPR035908">
    <property type="entry name" value="F0_ATP_A_sf"/>
</dbReference>